<evidence type="ECO:0008006" key="3">
    <source>
        <dbReference type="Google" id="ProtNLM"/>
    </source>
</evidence>
<proteinExistence type="predicted"/>
<comment type="caution">
    <text evidence="1">The sequence shown here is derived from an EMBL/GenBank/DDBJ whole genome shotgun (WGS) entry which is preliminary data.</text>
</comment>
<name>A0A2M7TJ91_UNCKA</name>
<reference evidence="2" key="1">
    <citation type="submission" date="2017-09" db="EMBL/GenBank/DDBJ databases">
        <title>Depth-based differentiation of microbial function through sediment-hosted aquifers and enrichment of novel symbionts in the deep terrestrial subsurface.</title>
        <authorList>
            <person name="Probst A.J."/>
            <person name="Ladd B."/>
            <person name="Jarett J.K."/>
            <person name="Geller-Mcgrath D.E."/>
            <person name="Sieber C.M.K."/>
            <person name="Emerson J.B."/>
            <person name="Anantharaman K."/>
            <person name="Thomas B.C."/>
            <person name="Malmstrom R."/>
            <person name="Stieglmeier M."/>
            <person name="Klingl A."/>
            <person name="Woyke T."/>
            <person name="Ryan C.M."/>
            <person name="Banfield J.F."/>
        </authorList>
    </citation>
    <scope>NUCLEOTIDE SEQUENCE [LARGE SCALE GENOMIC DNA]</scope>
</reference>
<dbReference type="EMBL" id="PFNL01000099">
    <property type="protein sequence ID" value="PIZ46433.1"/>
    <property type="molecule type" value="Genomic_DNA"/>
</dbReference>
<dbReference type="AlphaFoldDB" id="A0A2M7TJ91"/>
<gene>
    <name evidence="1" type="ORF">COY32_03290</name>
</gene>
<protein>
    <recommendedName>
        <fullName evidence="3">DHHA1 domain-containing protein</fullName>
    </recommendedName>
</protein>
<organism evidence="1 2">
    <name type="scientific">candidate division WWE3 bacterium CG_4_10_14_0_2_um_filter_41_14</name>
    <dbReference type="NCBI Taxonomy" id="1975072"/>
    <lineage>
        <taxon>Bacteria</taxon>
        <taxon>Katanobacteria</taxon>
    </lineage>
</organism>
<evidence type="ECO:0000313" key="2">
    <source>
        <dbReference type="Proteomes" id="UP000228920"/>
    </source>
</evidence>
<dbReference type="Proteomes" id="UP000228920">
    <property type="component" value="Unassembled WGS sequence"/>
</dbReference>
<accession>A0A2M7TJ91</accession>
<evidence type="ECO:0000313" key="1">
    <source>
        <dbReference type="EMBL" id="PIZ46433.1"/>
    </source>
</evidence>
<sequence>MFFLGGNDLEMETIRQLLIKRGEEVVDDHLGWGAKASTYENQIWDTAANGNVPILVELEVDIDLPGNTVVVDHHGARSGEEASILQIRDILGTEPTRRMQLVAANDVSGFFGLRDFGATLEEIKQIMWEDRKVQGFTPQMEAISAQAVTDAEYVADIDLTIVHLPFSKFAAAKAILWLSGHKNIVCVADDGEIEFQGDGAVAQAVSKEFTSSNPWSGGAGLGHAGRPDAYVGMYADADVLVKFVKAELKAGSWPV</sequence>